<keyword evidence="3" id="KW-1185">Reference proteome</keyword>
<name>A0A553HIK0_9PEZI</name>
<protein>
    <recommendedName>
        <fullName evidence="1">DUF7770 domain-containing protein</fullName>
    </recommendedName>
</protein>
<gene>
    <name evidence="2" type="ORF">FHL15_011339</name>
</gene>
<evidence type="ECO:0000313" key="2">
    <source>
        <dbReference type="EMBL" id="TRX87764.1"/>
    </source>
</evidence>
<comment type="caution">
    <text evidence="2">The sequence shown here is derived from an EMBL/GenBank/DDBJ whole genome shotgun (WGS) entry which is preliminary data.</text>
</comment>
<dbReference type="OrthoDB" id="3527137at2759"/>
<dbReference type="AlphaFoldDB" id="A0A553HIK0"/>
<evidence type="ECO:0000313" key="3">
    <source>
        <dbReference type="Proteomes" id="UP000319160"/>
    </source>
</evidence>
<dbReference type="Proteomes" id="UP000319160">
    <property type="component" value="Unassembled WGS sequence"/>
</dbReference>
<proteinExistence type="predicted"/>
<dbReference type="InterPro" id="IPR056672">
    <property type="entry name" value="DUF7770"/>
</dbReference>
<evidence type="ECO:0000259" key="1">
    <source>
        <dbReference type="Pfam" id="PF24968"/>
    </source>
</evidence>
<sequence>MSVRLEIVPGCGSNGLRGKVKLTSKTYACTTNHLCKLSFQVHGRLSLEEIVEIVQSKDRQRYQFAPGWEGCRFWNLTLMQDFEAHNIVSAGAANQALNSMAWFYHSAVEAARVRKEITMTVYND</sequence>
<feature type="domain" description="DUF7770" evidence="1">
    <location>
        <begin position="2"/>
        <end position="108"/>
    </location>
</feature>
<dbReference type="Pfam" id="PF24968">
    <property type="entry name" value="DUF7770"/>
    <property type="match status" value="1"/>
</dbReference>
<accession>A0A553HIK0</accession>
<dbReference type="EMBL" id="VFLP01000124">
    <property type="protein sequence ID" value="TRX87764.1"/>
    <property type="molecule type" value="Genomic_DNA"/>
</dbReference>
<reference evidence="3" key="1">
    <citation type="submission" date="2019-06" db="EMBL/GenBank/DDBJ databases">
        <title>Draft genome sequence of the griseofulvin-producing fungus Xylaria cubensis strain G536.</title>
        <authorList>
            <person name="Mead M.E."/>
            <person name="Raja H.A."/>
            <person name="Steenwyk J.L."/>
            <person name="Knowles S.L."/>
            <person name="Oberlies N.H."/>
            <person name="Rokas A."/>
        </authorList>
    </citation>
    <scope>NUCLEOTIDE SEQUENCE [LARGE SCALE GENOMIC DNA]</scope>
    <source>
        <strain evidence="3">G536</strain>
    </source>
</reference>
<organism evidence="2 3">
    <name type="scientific">Xylaria flabelliformis</name>
    <dbReference type="NCBI Taxonomy" id="2512241"/>
    <lineage>
        <taxon>Eukaryota</taxon>
        <taxon>Fungi</taxon>
        <taxon>Dikarya</taxon>
        <taxon>Ascomycota</taxon>
        <taxon>Pezizomycotina</taxon>
        <taxon>Sordariomycetes</taxon>
        <taxon>Xylariomycetidae</taxon>
        <taxon>Xylariales</taxon>
        <taxon>Xylariaceae</taxon>
        <taxon>Xylaria</taxon>
    </lineage>
</organism>